<evidence type="ECO:0000259" key="1">
    <source>
        <dbReference type="Pfam" id="PF00534"/>
    </source>
</evidence>
<dbReference type="SUPFAM" id="SSF53756">
    <property type="entry name" value="UDP-Glycosyltransferase/glycogen phosphorylase"/>
    <property type="match status" value="1"/>
</dbReference>
<name>A0ABZ0SAV8_9GAMM</name>
<dbReference type="RefSeq" id="WP_328983495.1">
    <property type="nucleotide sequence ID" value="NZ_CP121472.1"/>
</dbReference>
<proteinExistence type="predicted"/>
<gene>
    <name evidence="2" type="primary">mshA_2</name>
    <name evidence="2" type="ORF">Thiowin_02724</name>
</gene>
<keyword evidence="3" id="KW-1185">Reference proteome</keyword>
<feature type="domain" description="Glycosyl transferase family 1" evidence="1">
    <location>
        <begin position="184"/>
        <end position="341"/>
    </location>
</feature>
<dbReference type="InterPro" id="IPR001296">
    <property type="entry name" value="Glyco_trans_1"/>
</dbReference>
<dbReference type="Gene3D" id="3.40.50.2000">
    <property type="entry name" value="Glycogen Phosphorylase B"/>
    <property type="match status" value="2"/>
</dbReference>
<keyword evidence="2" id="KW-0808">Transferase</keyword>
<reference evidence="2 3" key="1">
    <citation type="journal article" date="2023" name="Microorganisms">
        <title>Thiorhodovibrio frisius and Trv. litoralis spp. nov., Two Novel Members from a Clade of Fastidious Purple Sulfur Bacteria That Exhibit Unique Red-Shifted Light-Harvesting Capabilities.</title>
        <authorList>
            <person name="Methner A."/>
            <person name="Kuzyk S.B."/>
            <person name="Petersen J."/>
            <person name="Bauer S."/>
            <person name="Brinkmann H."/>
            <person name="Sichau K."/>
            <person name="Wanner G."/>
            <person name="Wolf J."/>
            <person name="Neumann-Schaal M."/>
            <person name="Henke P."/>
            <person name="Tank M."/>
            <person name="Sproer C."/>
            <person name="Bunk B."/>
            <person name="Overmann J."/>
        </authorList>
    </citation>
    <scope>NUCLEOTIDE SEQUENCE [LARGE SCALE GENOMIC DNA]</scope>
    <source>
        <strain evidence="2 3">DSM 6702</strain>
    </source>
</reference>
<dbReference type="EMBL" id="CP121472">
    <property type="protein sequence ID" value="WPL17685.1"/>
    <property type="molecule type" value="Genomic_DNA"/>
</dbReference>
<dbReference type="Pfam" id="PF00534">
    <property type="entry name" value="Glycos_transf_1"/>
    <property type="match status" value="1"/>
</dbReference>
<dbReference type="PANTHER" id="PTHR12526">
    <property type="entry name" value="GLYCOSYLTRANSFERASE"/>
    <property type="match status" value="1"/>
</dbReference>
<dbReference type="CDD" id="cd03801">
    <property type="entry name" value="GT4_PimA-like"/>
    <property type="match status" value="1"/>
</dbReference>
<evidence type="ECO:0000313" key="3">
    <source>
        <dbReference type="Proteomes" id="UP001432180"/>
    </source>
</evidence>
<organism evidence="2 3">
    <name type="scientific">Thiorhodovibrio winogradskyi</name>
    <dbReference type="NCBI Taxonomy" id="77007"/>
    <lineage>
        <taxon>Bacteria</taxon>
        <taxon>Pseudomonadati</taxon>
        <taxon>Pseudomonadota</taxon>
        <taxon>Gammaproteobacteria</taxon>
        <taxon>Chromatiales</taxon>
        <taxon>Chromatiaceae</taxon>
        <taxon>Thiorhodovibrio</taxon>
    </lineage>
</organism>
<dbReference type="EC" id="2.4.1.250" evidence="2"/>
<protein>
    <submittedName>
        <fullName evidence="2">D-inositol 3-phosphate glycosyltransferase</fullName>
        <ecNumber evidence="2">2.4.1.250</ecNumber>
    </submittedName>
</protein>
<sequence length="366" mass="40400">MATERTRILCVYYNPASTGSRANFTKVQLADLAEKYDITLMIPSDGAFTQTLASCNLRLLEGSLNEKDDCGLTAYLARIMSFTSWLLLQRIKLVVVLDYVYWRPAELVAARFAGVPIISACLFYKSSGELGGAIKYSRRIVVNSRRTQACFLGSRLLKRTRVIHNCIDVEKYAEAPDIRETICPSNTRLIGFVGALRRIKGVEYLIRAMQGIHHQHPNVKLIIVGSEYDTGYESCLREEAVAAGVDVAFLGHRSDIASIMKAIDILVVPSLDEPFGFINIEAGAVGTPVVATKVGGIPEIITDGINGILVPPQDSDAIKNAVNRLLSDDTFRHQLGSAAKRNVHENFSIQLALKAWREVVSECVRR</sequence>
<dbReference type="GO" id="GO:0102710">
    <property type="term" value="F:D-inositol-3-phosphate glycosyltransferase activity"/>
    <property type="evidence" value="ECO:0007669"/>
    <property type="project" value="UniProtKB-EC"/>
</dbReference>
<accession>A0ABZ0SAV8</accession>
<evidence type="ECO:0000313" key="2">
    <source>
        <dbReference type="EMBL" id="WPL17685.1"/>
    </source>
</evidence>
<dbReference type="Proteomes" id="UP001432180">
    <property type="component" value="Chromosome"/>
</dbReference>
<keyword evidence="2" id="KW-0328">Glycosyltransferase</keyword>